<evidence type="ECO:0000313" key="2">
    <source>
        <dbReference type="Proteomes" id="UP000077177"/>
    </source>
</evidence>
<protein>
    <submittedName>
        <fullName evidence="1">Uncharacterized protein</fullName>
    </submittedName>
</protein>
<accession>A0A172TUF7</accession>
<dbReference type="AlphaFoldDB" id="A0A172TUF7"/>
<keyword evidence="2" id="KW-1185">Reference proteome</keyword>
<reference evidence="1 2" key="2">
    <citation type="journal article" date="2016" name="Int. J. Syst. Evol. Microbiol.">
        <title>Flavisolibacter tropicus sp. nov., isolated from tropical soil.</title>
        <authorList>
            <person name="Lee J.J."/>
            <person name="Kang M.S."/>
            <person name="Kim G.S."/>
            <person name="Lee C.S."/>
            <person name="Lim S."/>
            <person name="Lee J."/>
            <person name="Roh S.H."/>
            <person name="Kang H."/>
            <person name="Ha J.M."/>
            <person name="Bae S."/>
            <person name="Jung H.Y."/>
            <person name="Kim M.K."/>
        </authorList>
    </citation>
    <scope>NUCLEOTIDE SEQUENCE [LARGE SCALE GENOMIC DNA]</scope>
    <source>
        <strain evidence="1 2">LCS9</strain>
    </source>
</reference>
<dbReference type="OrthoDB" id="1495006at2"/>
<gene>
    <name evidence="1" type="ORF">SY85_09085</name>
</gene>
<name>A0A172TUF7_9BACT</name>
<sequence length="199" mass="23130">MKSFNVVYRYGKLYDRDTNKRILISEEAEFGLFIEEYKLLSVDPYNKPTPPRDAEQLYKEIQEKKYYSFKKIAERGDTLEFTIKAGRAKGQTKYKVQCTFTLRLLEELYMFKKENTTASAVVYGCNCVVDAVRGDQLSGFEPIYAYSLNDAYMKTYDFYFALYGKPTANIYNEFDLINGMGRTPLRQLRTINSPVLTLG</sequence>
<evidence type="ECO:0000313" key="1">
    <source>
        <dbReference type="EMBL" id="ANE50632.1"/>
    </source>
</evidence>
<dbReference type="RefSeq" id="WP_066403784.1">
    <property type="nucleotide sequence ID" value="NZ_CP011390.1"/>
</dbReference>
<dbReference type="EMBL" id="CP011390">
    <property type="protein sequence ID" value="ANE50632.1"/>
    <property type="molecule type" value="Genomic_DNA"/>
</dbReference>
<dbReference type="STRING" id="1492898.SY85_09085"/>
<dbReference type="KEGG" id="fla:SY85_09085"/>
<proteinExistence type="predicted"/>
<reference evidence="2" key="1">
    <citation type="submission" date="2015-01" db="EMBL/GenBank/DDBJ databases">
        <title>Flavisolibacter sp./LCS9/ whole genome sequencing.</title>
        <authorList>
            <person name="Kim M.K."/>
            <person name="Srinivasan S."/>
            <person name="Lee J.-J."/>
        </authorList>
    </citation>
    <scope>NUCLEOTIDE SEQUENCE [LARGE SCALE GENOMIC DNA]</scope>
    <source>
        <strain evidence="2">LCS9</strain>
    </source>
</reference>
<organism evidence="1 2">
    <name type="scientific">Flavisolibacter tropicus</name>
    <dbReference type="NCBI Taxonomy" id="1492898"/>
    <lineage>
        <taxon>Bacteria</taxon>
        <taxon>Pseudomonadati</taxon>
        <taxon>Bacteroidota</taxon>
        <taxon>Chitinophagia</taxon>
        <taxon>Chitinophagales</taxon>
        <taxon>Chitinophagaceae</taxon>
        <taxon>Flavisolibacter</taxon>
    </lineage>
</organism>
<dbReference type="Proteomes" id="UP000077177">
    <property type="component" value="Chromosome"/>
</dbReference>